<evidence type="ECO:0000256" key="2">
    <source>
        <dbReference type="ARBA" id="ARBA00023002"/>
    </source>
</evidence>
<proteinExistence type="predicted"/>
<sequence length="118" mass="13553">MTTAITKLSSPVELVGSGTIRTQTLVFYMKRKRKIFRRRYGIGYSFRHAIVEELLGLRAKVHTCSQNVEELNSCLMGWKNLGFEVSGLVCNVSKRAERERPMEIVSSVERKLEGKERM</sequence>
<keyword evidence="2" id="KW-0560">Oxidoreductase</keyword>
<gene>
    <name evidence="3" type="ORF">G4B88_008174</name>
</gene>
<reference evidence="3 4" key="1">
    <citation type="journal article" date="2020" name="bioRxiv">
        <title>Sequence and annotation of 42 cannabis genomes reveals extensive copy number variation in cannabinoid synthesis and pathogen resistance genes.</title>
        <authorList>
            <person name="Mckernan K.J."/>
            <person name="Helbert Y."/>
            <person name="Kane L.T."/>
            <person name="Ebling H."/>
            <person name="Zhang L."/>
            <person name="Liu B."/>
            <person name="Eaton Z."/>
            <person name="Mclaughlin S."/>
            <person name="Kingan S."/>
            <person name="Baybayan P."/>
            <person name="Concepcion G."/>
            <person name="Jordan M."/>
            <person name="Riva A."/>
            <person name="Barbazuk W."/>
            <person name="Harkins T."/>
        </authorList>
    </citation>
    <scope>NUCLEOTIDE SEQUENCE [LARGE SCALE GENOMIC DNA]</scope>
    <source>
        <strain evidence="4">cv. Jamaican Lion 4</strain>
        <tissue evidence="3">Leaf</tissue>
    </source>
</reference>
<comment type="caution">
    <text evidence="3">The sequence shown here is derived from an EMBL/GenBank/DDBJ whole genome shotgun (WGS) entry which is preliminary data.</text>
</comment>
<dbReference type="PANTHER" id="PTHR42898">
    <property type="entry name" value="TROPINONE REDUCTASE"/>
    <property type="match status" value="1"/>
</dbReference>
<name>A0A7J6DKA9_CANSA</name>
<evidence type="ECO:0000313" key="4">
    <source>
        <dbReference type="Proteomes" id="UP000583929"/>
    </source>
</evidence>
<dbReference type="GO" id="GO:0016491">
    <property type="term" value="F:oxidoreductase activity"/>
    <property type="evidence" value="ECO:0007669"/>
    <property type="project" value="UniProtKB-KW"/>
</dbReference>
<dbReference type="Proteomes" id="UP000583929">
    <property type="component" value="Unassembled WGS sequence"/>
</dbReference>
<dbReference type="AlphaFoldDB" id="A0A7J6DKA9"/>
<protein>
    <submittedName>
        <fullName evidence="3">Uncharacterized protein</fullName>
    </submittedName>
</protein>
<accession>A0A7J6DKA9</accession>
<evidence type="ECO:0000256" key="1">
    <source>
        <dbReference type="ARBA" id="ARBA00022857"/>
    </source>
</evidence>
<dbReference type="EMBL" id="JAATIQ010001090">
    <property type="protein sequence ID" value="KAF4346250.1"/>
    <property type="molecule type" value="Genomic_DNA"/>
</dbReference>
<keyword evidence="1" id="KW-0521">NADP</keyword>
<keyword evidence="4" id="KW-1185">Reference proteome</keyword>
<evidence type="ECO:0000313" key="3">
    <source>
        <dbReference type="EMBL" id="KAF4346250.1"/>
    </source>
</evidence>
<organism evidence="3 4">
    <name type="scientific">Cannabis sativa</name>
    <name type="common">Hemp</name>
    <name type="synonym">Marijuana</name>
    <dbReference type="NCBI Taxonomy" id="3483"/>
    <lineage>
        <taxon>Eukaryota</taxon>
        <taxon>Viridiplantae</taxon>
        <taxon>Streptophyta</taxon>
        <taxon>Embryophyta</taxon>
        <taxon>Tracheophyta</taxon>
        <taxon>Spermatophyta</taxon>
        <taxon>Magnoliopsida</taxon>
        <taxon>eudicotyledons</taxon>
        <taxon>Gunneridae</taxon>
        <taxon>Pentapetalae</taxon>
        <taxon>rosids</taxon>
        <taxon>fabids</taxon>
        <taxon>Rosales</taxon>
        <taxon>Cannabaceae</taxon>
        <taxon>Cannabis</taxon>
    </lineage>
</organism>
<dbReference type="PANTHER" id="PTHR42898:SF2">
    <property type="entry name" value="ENOYL-(ACYL CARRIER) REDUCTASE"/>
    <property type="match status" value="1"/>
</dbReference>
<dbReference type="InterPro" id="IPR045000">
    <property type="entry name" value="TR"/>
</dbReference>